<reference evidence="1" key="1">
    <citation type="submission" date="2021-01" db="EMBL/GenBank/DDBJ databases">
        <title>Whole genome shotgun sequence of Actinocatenispora rupis NBRC 107355.</title>
        <authorList>
            <person name="Komaki H."/>
            <person name="Tamura T."/>
        </authorList>
    </citation>
    <scope>NUCLEOTIDE SEQUENCE</scope>
    <source>
        <strain evidence="1">NBRC 107355</strain>
    </source>
</reference>
<organism evidence="1 2">
    <name type="scientific">Actinocatenispora rupis</name>
    <dbReference type="NCBI Taxonomy" id="519421"/>
    <lineage>
        <taxon>Bacteria</taxon>
        <taxon>Bacillati</taxon>
        <taxon>Actinomycetota</taxon>
        <taxon>Actinomycetes</taxon>
        <taxon>Micromonosporales</taxon>
        <taxon>Micromonosporaceae</taxon>
        <taxon>Actinocatenispora</taxon>
    </lineage>
</organism>
<name>A0A8J3NEC7_9ACTN</name>
<proteinExistence type="predicted"/>
<evidence type="ECO:0000313" key="2">
    <source>
        <dbReference type="Proteomes" id="UP000612808"/>
    </source>
</evidence>
<dbReference type="RefSeq" id="WP_239076731.1">
    <property type="nucleotide sequence ID" value="NZ_BAAAZM010000013.1"/>
</dbReference>
<protein>
    <submittedName>
        <fullName evidence="1">Uncharacterized protein</fullName>
    </submittedName>
</protein>
<evidence type="ECO:0000313" key="1">
    <source>
        <dbReference type="EMBL" id="GID12449.1"/>
    </source>
</evidence>
<dbReference type="EMBL" id="BOMB01000019">
    <property type="protein sequence ID" value="GID12449.1"/>
    <property type="molecule type" value="Genomic_DNA"/>
</dbReference>
<gene>
    <name evidence="1" type="ORF">Aru02nite_33380</name>
</gene>
<sequence length="82" mass="9130">MFVSEGETMSAETGHVTGTKDKDYDVIWFVETCLSNVLRLEEYAGDAERAGDGELAAFFRRAQENSRKGAEQGKELLLQRLG</sequence>
<comment type="caution">
    <text evidence="1">The sequence shown here is derived from an EMBL/GenBank/DDBJ whole genome shotgun (WGS) entry which is preliminary data.</text>
</comment>
<keyword evidence="2" id="KW-1185">Reference proteome</keyword>
<accession>A0A8J3NEC7</accession>
<dbReference type="Proteomes" id="UP000612808">
    <property type="component" value="Unassembled WGS sequence"/>
</dbReference>
<dbReference type="AlphaFoldDB" id="A0A8J3NEC7"/>